<sequence length="219" mass="23938">MADCPVTIHALNVYCNSLQRISLDQQQLFNDLIVCILQVECAGAPQGLTHSASMPSAHVVYTTVPSNNLAVTNPVSDFSIFGGTTQHVSATSSSSTFSQPGGTTQRDPVPEPSSTTIQPSRYHHTDNDDSSTVQLGKEYTDNVVSQWQDDAPSALASPAKPSLMEGLEDERSCRSDSSDDEDDDQQGDFSMIFHHRPDSRDGNFVSVDWEDLRSTREQK</sequence>
<comment type="caution">
    <text evidence="2">The sequence shown here is derived from an EMBL/GenBank/DDBJ whole genome shotgun (WGS) entry which is preliminary data.</text>
</comment>
<feature type="compositionally biased region" description="Low complexity" evidence="1">
    <location>
        <begin position="152"/>
        <end position="163"/>
    </location>
</feature>
<dbReference type="Proteomes" id="UP001341245">
    <property type="component" value="Unassembled WGS sequence"/>
</dbReference>
<evidence type="ECO:0000256" key="1">
    <source>
        <dbReference type="SAM" id="MobiDB-lite"/>
    </source>
</evidence>
<feature type="compositionally biased region" description="Basic and acidic residues" evidence="1">
    <location>
        <begin position="210"/>
        <end position="219"/>
    </location>
</feature>
<evidence type="ECO:0000313" key="3">
    <source>
        <dbReference type="Proteomes" id="UP001341245"/>
    </source>
</evidence>
<reference evidence="2 3" key="1">
    <citation type="submission" date="2023-11" db="EMBL/GenBank/DDBJ databases">
        <title>Draft genome sequence and annotation of the polyextremotolerant black yeast-like fungus Aureobasidium pullulans NRRL 62042.</title>
        <authorList>
            <person name="Dielentheis-Frenken M.R.E."/>
            <person name="Wibberg D."/>
            <person name="Blank L.M."/>
            <person name="Tiso T."/>
        </authorList>
    </citation>
    <scope>NUCLEOTIDE SEQUENCE [LARGE SCALE GENOMIC DNA]</scope>
    <source>
        <strain evidence="2 3">NRRL 62042</strain>
    </source>
</reference>
<keyword evidence="3" id="KW-1185">Reference proteome</keyword>
<protein>
    <submittedName>
        <fullName evidence="2">Uncharacterized protein</fullName>
    </submittedName>
</protein>
<feature type="region of interest" description="Disordered" evidence="1">
    <location>
        <begin position="152"/>
        <end position="219"/>
    </location>
</feature>
<feature type="compositionally biased region" description="Low complexity" evidence="1">
    <location>
        <begin position="89"/>
        <end position="105"/>
    </location>
</feature>
<evidence type="ECO:0000313" key="2">
    <source>
        <dbReference type="EMBL" id="KAK6002420.1"/>
    </source>
</evidence>
<feature type="region of interest" description="Disordered" evidence="1">
    <location>
        <begin position="89"/>
        <end position="133"/>
    </location>
</feature>
<proteinExistence type="predicted"/>
<gene>
    <name evidence="2" type="ORF">QM012_002058</name>
</gene>
<name>A0ABR0TEP5_AURPU</name>
<accession>A0ABR0TEP5</accession>
<dbReference type="EMBL" id="JASGXD010000012">
    <property type="protein sequence ID" value="KAK6002420.1"/>
    <property type="molecule type" value="Genomic_DNA"/>
</dbReference>
<organism evidence="2 3">
    <name type="scientific">Aureobasidium pullulans</name>
    <name type="common">Black yeast</name>
    <name type="synonym">Pullularia pullulans</name>
    <dbReference type="NCBI Taxonomy" id="5580"/>
    <lineage>
        <taxon>Eukaryota</taxon>
        <taxon>Fungi</taxon>
        <taxon>Dikarya</taxon>
        <taxon>Ascomycota</taxon>
        <taxon>Pezizomycotina</taxon>
        <taxon>Dothideomycetes</taxon>
        <taxon>Dothideomycetidae</taxon>
        <taxon>Dothideales</taxon>
        <taxon>Saccotheciaceae</taxon>
        <taxon>Aureobasidium</taxon>
    </lineage>
</organism>